<dbReference type="AlphaFoldDB" id="A0A1H5KG13"/>
<proteinExistence type="predicted"/>
<dbReference type="GO" id="GO:0003723">
    <property type="term" value="F:RNA binding"/>
    <property type="evidence" value="ECO:0007669"/>
    <property type="project" value="UniProtKB-KW"/>
</dbReference>
<dbReference type="InterPro" id="IPR024006">
    <property type="entry name" value="Alt_signal_exp_actinobact"/>
</dbReference>
<keyword evidence="1" id="KW-0694">RNA-binding</keyword>
<dbReference type="InterPro" id="IPR023833">
    <property type="entry name" value="Signal_pept_SipW-depend-type"/>
</dbReference>
<dbReference type="EMBL" id="FNTV01000001">
    <property type="protein sequence ID" value="SEE63786.1"/>
    <property type="molecule type" value="Genomic_DNA"/>
</dbReference>
<reference evidence="2 3" key="1">
    <citation type="submission" date="2016-10" db="EMBL/GenBank/DDBJ databases">
        <authorList>
            <person name="de Groot N.N."/>
        </authorList>
    </citation>
    <scope>NUCLEOTIDE SEQUENCE [LARGE SCALE GENOMIC DNA]</scope>
    <source>
        <strain evidence="2 3">DSM 22274</strain>
    </source>
</reference>
<dbReference type="Proteomes" id="UP000182725">
    <property type="component" value="Unassembled WGS sequence"/>
</dbReference>
<evidence type="ECO:0000313" key="3">
    <source>
        <dbReference type="Proteomes" id="UP000182725"/>
    </source>
</evidence>
<evidence type="ECO:0000256" key="1">
    <source>
        <dbReference type="PROSITE-ProRule" id="PRU00182"/>
    </source>
</evidence>
<name>A0A1H5KG13_9MICC</name>
<organism evidence="2 3">
    <name type="scientific">Arthrobacter alpinus</name>
    <dbReference type="NCBI Taxonomy" id="656366"/>
    <lineage>
        <taxon>Bacteria</taxon>
        <taxon>Bacillati</taxon>
        <taxon>Actinomycetota</taxon>
        <taxon>Actinomycetes</taxon>
        <taxon>Micrococcales</taxon>
        <taxon>Micrococcaceae</taxon>
        <taxon>Arthrobacter</taxon>
    </lineage>
</organism>
<accession>A0A1H5KG13</accession>
<dbReference type="NCBIfam" id="TIGR04089">
    <property type="entry name" value="exp_by_SipW_III"/>
    <property type="match status" value="1"/>
</dbReference>
<sequence>MNKMAKGAIATGVGIILLAGGGGTLATWNQTAEGTQGKVVAGDLNMVAGTGVWKNAKNQTVTISSYKVVPGDVLTYTQPLTVTLEGDLMVAKLSLKGTSANNGFVPADFTAVTTLTDAAGVAVSANTPLNKDHDGAFTATTKFTFAVGTAARSSVNGEYNFADIGYKLEQQVPDATLVP</sequence>
<evidence type="ECO:0000313" key="2">
    <source>
        <dbReference type="EMBL" id="SEE63786.1"/>
    </source>
</evidence>
<dbReference type="NCBIfam" id="TIGR04088">
    <property type="entry name" value="cognate_SipW"/>
    <property type="match status" value="1"/>
</dbReference>
<gene>
    <name evidence="2" type="ORF">SAMN04489740_1999</name>
</gene>
<dbReference type="PROSITE" id="PS50889">
    <property type="entry name" value="S4"/>
    <property type="match status" value="1"/>
</dbReference>
<dbReference type="RefSeq" id="WP_074711514.1">
    <property type="nucleotide sequence ID" value="NZ_FNTV01000001.1"/>
</dbReference>
<protein>
    <submittedName>
        <fullName evidence="2">Alternate signal-mediated exported protein, RER_14450 family</fullName>
    </submittedName>
</protein>